<feature type="region of interest" description="Disordered" evidence="1">
    <location>
        <begin position="233"/>
        <end position="337"/>
    </location>
</feature>
<evidence type="ECO:0000256" key="2">
    <source>
        <dbReference type="SAM" id="SignalP"/>
    </source>
</evidence>
<accession>A0AAV0J9F8</accession>
<reference evidence="3" key="1">
    <citation type="submission" date="2022-08" db="EMBL/GenBank/DDBJ databases">
        <authorList>
            <person name="Gutierrez-Valencia J."/>
        </authorList>
    </citation>
    <scope>NUCLEOTIDE SEQUENCE</scope>
</reference>
<feature type="compositionally biased region" description="Pro residues" evidence="1">
    <location>
        <begin position="79"/>
        <end position="104"/>
    </location>
</feature>
<feature type="compositionally biased region" description="Basic and acidic residues" evidence="1">
    <location>
        <begin position="309"/>
        <end position="332"/>
    </location>
</feature>
<feature type="compositionally biased region" description="Basic and acidic residues" evidence="1">
    <location>
        <begin position="174"/>
        <end position="185"/>
    </location>
</feature>
<feature type="compositionally biased region" description="Low complexity" evidence="1">
    <location>
        <begin position="259"/>
        <end position="269"/>
    </location>
</feature>
<feature type="compositionally biased region" description="Low complexity" evidence="1">
    <location>
        <begin position="61"/>
        <end position="78"/>
    </location>
</feature>
<proteinExistence type="predicted"/>
<feature type="region of interest" description="Disordered" evidence="1">
    <location>
        <begin position="23"/>
        <end position="185"/>
    </location>
</feature>
<organism evidence="3 4">
    <name type="scientific">Linum tenue</name>
    <dbReference type="NCBI Taxonomy" id="586396"/>
    <lineage>
        <taxon>Eukaryota</taxon>
        <taxon>Viridiplantae</taxon>
        <taxon>Streptophyta</taxon>
        <taxon>Embryophyta</taxon>
        <taxon>Tracheophyta</taxon>
        <taxon>Spermatophyta</taxon>
        <taxon>Magnoliopsida</taxon>
        <taxon>eudicotyledons</taxon>
        <taxon>Gunneridae</taxon>
        <taxon>Pentapetalae</taxon>
        <taxon>rosids</taxon>
        <taxon>fabids</taxon>
        <taxon>Malpighiales</taxon>
        <taxon>Linaceae</taxon>
        <taxon>Linum</taxon>
    </lineage>
</organism>
<feature type="compositionally biased region" description="Low complexity" evidence="1">
    <location>
        <begin position="23"/>
        <end position="49"/>
    </location>
</feature>
<dbReference type="GO" id="GO:0005886">
    <property type="term" value="C:plasma membrane"/>
    <property type="evidence" value="ECO:0007669"/>
    <property type="project" value="InterPro"/>
</dbReference>
<dbReference type="Proteomes" id="UP001154282">
    <property type="component" value="Unassembled WGS sequence"/>
</dbReference>
<feature type="signal peptide" evidence="2">
    <location>
        <begin position="1"/>
        <end position="22"/>
    </location>
</feature>
<keyword evidence="4" id="KW-1185">Reference proteome</keyword>
<gene>
    <name evidence="3" type="ORF">LITE_LOCUS13145</name>
</gene>
<dbReference type="InterPro" id="IPR044981">
    <property type="entry name" value="AGP9/17/18"/>
</dbReference>
<feature type="chain" id="PRO_5043460251" evidence="2">
    <location>
        <begin position="23"/>
        <end position="400"/>
    </location>
</feature>
<evidence type="ECO:0000313" key="4">
    <source>
        <dbReference type="Proteomes" id="UP001154282"/>
    </source>
</evidence>
<dbReference type="EMBL" id="CAMGYJ010000004">
    <property type="protein sequence ID" value="CAI0406262.1"/>
    <property type="molecule type" value="Genomic_DNA"/>
</dbReference>
<dbReference type="AlphaFoldDB" id="A0AAV0J9F8"/>
<feature type="compositionally biased region" description="Low complexity" evidence="1">
    <location>
        <begin position="105"/>
        <end position="121"/>
    </location>
</feature>
<sequence length="400" mass="40974">MEGKKSMLVLALVCVVVAGVGGQAPAAAPTTTPATPAAPATAPAASSPKSPAPASSPPAATPTAAPVATPPAAAATPVSSPPPAAAVPVSSPPPAAATAPPTPAPVAATTPTASPPAADVPAPAPSKKSKKKSGSPAPSPSLSSPPAPPVGAPGPSAEANAPGPVVADEVSQWSREHEECAEDDGRWNGRTGCYGCCILERSRSISPAVSFERQAELFDLSRVCIHAVEQEGIPCDNSGGDLSPSSTNEPEQQQRRRPLSSSTLRPSLSFLVGDGVSNSSHPPRPSLSFLNSDERLHPQRRRGGAVGRIEGKEGSDFRLEQRRGKCGSDSHARRPTGRNLAADDRIYLGESRERKGAILPQGISVWNNDDGDEDIDDDDGKRADQIRTLADQRVLPTDGV</sequence>
<protein>
    <submittedName>
        <fullName evidence="3">Uncharacterized protein</fullName>
    </submittedName>
</protein>
<dbReference type="PANTHER" id="PTHR37209:SF3">
    <property type="entry name" value="LYSINE-RICH ARABINOGALACTAN PROTEIN 17"/>
    <property type="match status" value="1"/>
</dbReference>
<name>A0AAV0J9F8_9ROSI</name>
<comment type="caution">
    <text evidence="3">The sequence shown here is derived from an EMBL/GenBank/DDBJ whole genome shotgun (WGS) entry which is preliminary data.</text>
</comment>
<evidence type="ECO:0000256" key="1">
    <source>
        <dbReference type="SAM" id="MobiDB-lite"/>
    </source>
</evidence>
<feature type="compositionally biased region" description="Pro residues" evidence="1">
    <location>
        <begin position="50"/>
        <end position="60"/>
    </location>
</feature>
<dbReference type="PANTHER" id="PTHR37209">
    <property type="entry name" value="LYSINE-RICH ARABINOGALACTAN PROTEIN 17-RELATED"/>
    <property type="match status" value="1"/>
</dbReference>
<feature type="compositionally biased region" description="Pro residues" evidence="1">
    <location>
        <begin position="137"/>
        <end position="152"/>
    </location>
</feature>
<evidence type="ECO:0000313" key="3">
    <source>
        <dbReference type="EMBL" id="CAI0406262.1"/>
    </source>
</evidence>
<keyword evidence="2" id="KW-0732">Signal</keyword>